<protein>
    <submittedName>
        <fullName evidence="1">Uncharacterized protein</fullName>
    </submittedName>
</protein>
<keyword evidence="2" id="KW-1185">Reference proteome</keyword>
<reference evidence="1" key="1">
    <citation type="submission" date="2022-03" db="EMBL/GenBank/DDBJ databases">
        <title>Draft genome sequence of Aduncisulcus paluster, a free-living microaerophilic Fornicata.</title>
        <authorList>
            <person name="Yuyama I."/>
            <person name="Kume K."/>
            <person name="Tamura T."/>
            <person name="Inagaki Y."/>
            <person name="Hashimoto T."/>
        </authorList>
    </citation>
    <scope>NUCLEOTIDE SEQUENCE</scope>
    <source>
        <strain evidence="1">NY0171</strain>
    </source>
</reference>
<accession>A0ABQ5KRB0</accession>
<name>A0ABQ5KRB0_9EUKA</name>
<comment type="caution">
    <text evidence="1">The sequence shown here is derived from an EMBL/GenBank/DDBJ whole genome shotgun (WGS) entry which is preliminary data.</text>
</comment>
<dbReference type="EMBL" id="BQXS01016373">
    <property type="protein sequence ID" value="GKT33914.1"/>
    <property type="molecule type" value="Genomic_DNA"/>
</dbReference>
<evidence type="ECO:0000313" key="1">
    <source>
        <dbReference type="EMBL" id="GKT33914.1"/>
    </source>
</evidence>
<evidence type="ECO:0000313" key="2">
    <source>
        <dbReference type="Proteomes" id="UP001057375"/>
    </source>
</evidence>
<dbReference type="Proteomes" id="UP001057375">
    <property type="component" value="Unassembled WGS sequence"/>
</dbReference>
<feature type="non-terminal residue" evidence="1">
    <location>
        <position position="42"/>
    </location>
</feature>
<sequence length="42" mass="4446">MLSHRLIGIDKDEDAELDEVKIFLASKLGASSSSSSSPILGK</sequence>
<organism evidence="1 2">
    <name type="scientific">Aduncisulcus paluster</name>
    <dbReference type="NCBI Taxonomy" id="2918883"/>
    <lineage>
        <taxon>Eukaryota</taxon>
        <taxon>Metamonada</taxon>
        <taxon>Carpediemonas-like organisms</taxon>
        <taxon>Aduncisulcus</taxon>
    </lineage>
</organism>
<proteinExistence type="predicted"/>
<gene>
    <name evidence="1" type="ORF">ADUPG1_014537</name>
</gene>